<evidence type="ECO:0000313" key="1">
    <source>
        <dbReference type="EMBL" id="KAJ7210774.1"/>
    </source>
</evidence>
<name>A0AAD6YAU4_9AGAR</name>
<dbReference type="AlphaFoldDB" id="A0AAD6YAU4"/>
<organism evidence="1 2">
    <name type="scientific">Mycena pura</name>
    <dbReference type="NCBI Taxonomy" id="153505"/>
    <lineage>
        <taxon>Eukaryota</taxon>
        <taxon>Fungi</taxon>
        <taxon>Dikarya</taxon>
        <taxon>Basidiomycota</taxon>
        <taxon>Agaricomycotina</taxon>
        <taxon>Agaricomycetes</taxon>
        <taxon>Agaricomycetidae</taxon>
        <taxon>Agaricales</taxon>
        <taxon>Marasmiineae</taxon>
        <taxon>Mycenaceae</taxon>
        <taxon>Mycena</taxon>
    </lineage>
</organism>
<accession>A0AAD6YAU4</accession>
<comment type="caution">
    <text evidence="1">The sequence shown here is derived from an EMBL/GenBank/DDBJ whole genome shotgun (WGS) entry which is preliminary data.</text>
</comment>
<evidence type="ECO:0000313" key="2">
    <source>
        <dbReference type="Proteomes" id="UP001219525"/>
    </source>
</evidence>
<sequence>MPLSLCLLRHSIDIERTAFMAPHHLIAMLARLPPSRELQPPPPDPPRRLPIINWIGTGPPTVCALELNILWNRCLPAVGRLLRTLGPVLRSLHLKLVPDVISHEIDTDLAPLLALSTTSRISQSIRGGPPCPEPTRSAREYDAADNAHVAHIPRSGVQVATSSLLLLLIITMGKDLPFRVVLNRIRSKIFAGDNEPHTENGNSLPVQNAFTSSLPRPFEFRTATPGLGSGIYLKITEPDAESDLASTALADSQVEELHTRTSAAIMVTFPVPFPLTFLDGVEDALKHLHSLGCNDINPSNIMLSKAGDPIVIDFDSCLQLGQKLNKGATPNWEYEGNISAVDNDLGGEMSGHVQDIVETYRRRDSAPSGTAFGTHA</sequence>
<dbReference type="SUPFAM" id="SSF56112">
    <property type="entry name" value="Protein kinase-like (PK-like)"/>
    <property type="match status" value="1"/>
</dbReference>
<keyword evidence="2" id="KW-1185">Reference proteome</keyword>
<gene>
    <name evidence="1" type="ORF">GGX14DRAFT_624906</name>
</gene>
<protein>
    <recommendedName>
        <fullName evidence="3">Protein kinase domain-containing protein</fullName>
    </recommendedName>
</protein>
<evidence type="ECO:0008006" key="3">
    <source>
        <dbReference type="Google" id="ProtNLM"/>
    </source>
</evidence>
<dbReference type="EMBL" id="JARJCW010000027">
    <property type="protein sequence ID" value="KAJ7210774.1"/>
    <property type="molecule type" value="Genomic_DNA"/>
</dbReference>
<dbReference type="Gene3D" id="1.10.510.10">
    <property type="entry name" value="Transferase(Phosphotransferase) domain 1"/>
    <property type="match status" value="1"/>
</dbReference>
<dbReference type="Proteomes" id="UP001219525">
    <property type="component" value="Unassembled WGS sequence"/>
</dbReference>
<reference evidence="1" key="1">
    <citation type="submission" date="2023-03" db="EMBL/GenBank/DDBJ databases">
        <title>Massive genome expansion in bonnet fungi (Mycena s.s.) driven by repeated elements and novel gene families across ecological guilds.</title>
        <authorList>
            <consortium name="Lawrence Berkeley National Laboratory"/>
            <person name="Harder C.B."/>
            <person name="Miyauchi S."/>
            <person name="Viragh M."/>
            <person name="Kuo A."/>
            <person name="Thoen E."/>
            <person name="Andreopoulos B."/>
            <person name="Lu D."/>
            <person name="Skrede I."/>
            <person name="Drula E."/>
            <person name="Henrissat B."/>
            <person name="Morin E."/>
            <person name="Kohler A."/>
            <person name="Barry K."/>
            <person name="LaButti K."/>
            <person name="Morin E."/>
            <person name="Salamov A."/>
            <person name="Lipzen A."/>
            <person name="Mereny Z."/>
            <person name="Hegedus B."/>
            <person name="Baldrian P."/>
            <person name="Stursova M."/>
            <person name="Weitz H."/>
            <person name="Taylor A."/>
            <person name="Grigoriev I.V."/>
            <person name="Nagy L.G."/>
            <person name="Martin F."/>
            <person name="Kauserud H."/>
        </authorList>
    </citation>
    <scope>NUCLEOTIDE SEQUENCE</scope>
    <source>
        <strain evidence="1">9144</strain>
    </source>
</reference>
<dbReference type="InterPro" id="IPR011009">
    <property type="entry name" value="Kinase-like_dom_sf"/>
</dbReference>
<proteinExistence type="predicted"/>